<sequence>MPSHDIYRRRASRGRVRKGRGRAAVPVPGVGRALLAAALRRFGPSLAFVVAGFLGGLGYVLLTPATYTANAYVLVVNDARTDGPAAVNFAQTFGRLAPLPETLGYSALPLPKGAGGSPRDHVRASTSPDTPLIELTGSAPTSRAAAAFANAAADALVRYGAAHRAETGVRVAPMSRAAPPGAPASPNPVLGIGAGTASGVLLAGLSAAALSGRRPTRRRTVPRVLITGPADAELRP</sequence>
<keyword evidence="1" id="KW-0812">Transmembrane</keyword>
<organism evidence="2 3">
    <name type="scientific">Actinomadura decatromicini</name>
    <dbReference type="NCBI Taxonomy" id="2604572"/>
    <lineage>
        <taxon>Bacteria</taxon>
        <taxon>Bacillati</taxon>
        <taxon>Actinomycetota</taxon>
        <taxon>Actinomycetes</taxon>
        <taxon>Streptosporangiales</taxon>
        <taxon>Thermomonosporaceae</taxon>
        <taxon>Actinomadura</taxon>
    </lineage>
</organism>
<gene>
    <name evidence="2" type="ORF">FXF68_10915</name>
</gene>
<evidence type="ECO:0000256" key="1">
    <source>
        <dbReference type="SAM" id="Phobius"/>
    </source>
</evidence>
<dbReference type="AlphaFoldDB" id="A0A5D3FS63"/>
<evidence type="ECO:0000313" key="2">
    <source>
        <dbReference type="EMBL" id="TYK50959.1"/>
    </source>
</evidence>
<comment type="caution">
    <text evidence="2">The sequence shown here is derived from an EMBL/GenBank/DDBJ whole genome shotgun (WGS) entry which is preliminary data.</text>
</comment>
<dbReference type="Proteomes" id="UP000323505">
    <property type="component" value="Unassembled WGS sequence"/>
</dbReference>
<proteinExistence type="predicted"/>
<feature type="transmembrane region" description="Helical" evidence="1">
    <location>
        <begin position="42"/>
        <end position="62"/>
    </location>
</feature>
<dbReference type="EMBL" id="VSRQ01000002">
    <property type="protein sequence ID" value="TYK50959.1"/>
    <property type="molecule type" value="Genomic_DNA"/>
</dbReference>
<keyword evidence="3" id="KW-1185">Reference proteome</keyword>
<protein>
    <submittedName>
        <fullName evidence="2">Lipopolysaccharide biosynthesis protein</fullName>
    </submittedName>
</protein>
<accession>A0A5D3FS63</accession>
<name>A0A5D3FS63_9ACTN</name>
<reference evidence="2 3" key="1">
    <citation type="submission" date="2019-08" db="EMBL/GenBank/DDBJ databases">
        <title>Actinomadura sp. nov. CYP1-5 isolated from mountain soil.</title>
        <authorList>
            <person name="Songsumanus A."/>
            <person name="Kuncharoen N."/>
            <person name="Kudo T."/>
            <person name="Yuki M."/>
            <person name="Igarashi Y."/>
            <person name="Tanasupawat S."/>
        </authorList>
    </citation>
    <scope>NUCLEOTIDE SEQUENCE [LARGE SCALE GENOMIC DNA]</scope>
    <source>
        <strain evidence="2 3">CYP1-5</strain>
    </source>
</reference>
<dbReference type="RefSeq" id="WP_148758794.1">
    <property type="nucleotide sequence ID" value="NZ_VSRQ01000002.1"/>
</dbReference>
<keyword evidence="1" id="KW-0472">Membrane</keyword>
<evidence type="ECO:0000313" key="3">
    <source>
        <dbReference type="Proteomes" id="UP000323505"/>
    </source>
</evidence>
<keyword evidence="1" id="KW-1133">Transmembrane helix</keyword>
<feature type="transmembrane region" description="Helical" evidence="1">
    <location>
        <begin position="189"/>
        <end position="210"/>
    </location>
</feature>